<feature type="transmembrane region" description="Helical" evidence="2">
    <location>
        <begin position="103"/>
        <end position="126"/>
    </location>
</feature>
<reference evidence="3 4" key="1">
    <citation type="submission" date="2022-10" db="EMBL/GenBank/DDBJ databases">
        <title>Xanthomonas sp. H13-6.</title>
        <authorList>
            <person name="Liu X."/>
            <person name="Deng Z."/>
            <person name="Jiang Y."/>
            <person name="Yu T."/>
            <person name="Ai J."/>
        </authorList>
    </citation>
    <scope>NUCLEOTIDE SEQUENCE [LARGE SCALE GENOMIC DNA]</scope>
    <source>
        <strain evidence="3 4">H13-6</strain>
    </source>
</reference>
<protein>
    <submittedName>
        <fullName evidence="3">Phage holin family protein</fullName>
    </submittedName>
</protein>
<feature type="compositionally biased region" description="Acidic residues" evidence="1">
    <location>
        <begin position="148"/>
        <end position="160"/>
    </location>
</feature>
<dbReference type="EMBL" id="JAPCHY010000023">
    <property type="protein sequence ID" value="MCW4474282.1"/>
    <property type="molecule type" value="Genomic_DNA"/>
</dbReference>
<organism evidence="3 4">
    <name type="scientific">Xanthomonas chitinilytica</name>
    <dbReference type="NCBI Taxonomy" id="2989819"/>
    <lineage>
        <taxon>Bacteria</taxon>
        <taxon>Pseudomonadati</taxon>
        <taxon>Pseudomonadota</taxon>
        <taxon>Gammaproteobacteria</taxon>
        <taxon>Lysobacterales</taxon>
        <taxon>Lysobacteraceae</taxon>
        <taxon>Xanthomonas</taxon>
    </lineage>
</organism>
<evidence type="ECO:0000313" key="3">
    <source>
        <dbReference type="EMBL" id="MCW4474282.1"/>
    </source>
</evidence>
<keyword evidence="2" id="KW-0472">Membrane</keyword>
<name>A0ABT3K0L9_9XANT</name>
<feature type="transmembrane region" description="Helical" evidence="2">
    <location>
        <begin position="71"/>
        <end position="97"/>
    </location>
</feature>
<sequence>MSDQPQPGTGADGNAEGGDAQTAAAPGLEESLRQVGQAGRAATDSAKQTARALRRLAAADFALARSAFGRALAWTGAAVVFGASAWFLLAGTIIALLQRSGFSWLQSLLFTALGSLVVTGIAVWRVSHFFDYTGMHATRRQLSRLGLFDEDGDDEEDEGDAPATQERRP</sequence>
<evidence type="ECO:0000256" key="2">
    <source>
        <dbReference type="SAM" id="Phobius"/>
    </source>
</evidence>
<keyword evidence="2" id="KW-1133">Transmembrane helix</keyword>
<keyword evidence="2" id="KW-0812">Transmembrane</keyword>
<comment type="caution">
    <text evidence="3">The sequence shown here is derived from an EMBL/GenBank/DDBJ whole genome shotgun (WGS) entry which is preliminary data.</text>
</comment>
<evidence type="ECO:0000256" key="1">
    <source>
        <dbReference type="SAM" id="MobiDB-lite"/>
    </source>
</evidence>
<feature type="region of interest" description="Disordered" evidence="1">
    <location>
        <begin position="148"/>
        <end position="169"/>
    </location>
</feature>
<dbReference type="RefSeq" id="WP_265129287.1">
    <property type="nucleotide sequence ID" value="NZ_JAPCHY010000023.1"/>
</dbReference>
<feature type="region of interest" description="Disordered" evidence="1">
    <location>
        <begin position="1"/>
        <end position="23"/>
    </location>
</feature>
<keyword evidence="4" id="KW-1185">Reference proteome</keyword>
<accession>A0ABT3K0L9</accession>
<dbReference type="Proteomes" id="UP001209922">
    <property type="component" value="Unassembled WGS sequence"/>
</dbReference>
<evidence type="ECO:0000313" key="4">
    <source>
        <dbReference type="Proteomes" id="UP001209922"/>
    </source>
</evidence>
<gene>
    <name evidence="3" type="ORF">OK345_17495</name>
</gene>
<proteinExistence type="predicted"/>